<dbReference type="STRING" id="108003.B1C78_06725"/>
<protein>
    <submittedName>
        <fullName evidence="1">Uncharacterized protein</fullName>
    </submittedName>
</protein>
<organism evidence="1 2">
    <name type="scientific">Thioalkalivibrio denitrificans</name>
    <dbReference type="NCBI Taxonomy" id="108003"/>
    <lineage>
        <taxon>Bacteria</taxon>
        <taxon>Pseudomonadati</taxon>
        <taxon>Pseudomonadota</taxon>
        <taxon>Gammaproteobacteria</taxon>
        <taxon>Chromatiales</taxon>
        <taxon>Ectothiorhodospiraceae</taxon>
        <taxon>Thioalkalivibrio</taxon>
    </lineage>
</organism>
<keyword evidence="2" id="KW-1185">Reference proteome</keyword>
<evidence type="ECO:0000313" key="2">
    <source>
        <dbReference type="Proteomes" id="UP000189462"/>
    </source>
</evidence>
<reference evidence="1 2" key="1">
    <citation type="submission" date="2017-02" db="EMBL/GenBank/DDBJ databases">
        <title>Genomic diversity within the haloalkaliphilic genus Thioalkalivibrio.</title>
        <authorList>
            <person name="Ahn A.-C."/>
            <person name="Meier-Kolthoff J."/>
            <person name="Overmars L."/>
            <person name="Richter M."/>
            <person name="Woyke T."/>
            <person name="Sorokin D.Y."/>
            <person name="Muyzer G."/>
        </authorList>
    </citation>
    <scope>NUCLEOTIDE SEQUENCE [LARGE SCALE GENOMIC DNA]</scope>
    <source>
        <strain evidence="1 2">ALJD</strain>
    </source>
</reference>
<dbReference type="OrthoDB" id="7325417at2"/>
<dbReference type="Proteomes" id="UP000189462">
    <property type="component" value="Unassembled WGS sequence"/>
</dbReference>
<proteinExistence type="predicted"/>
<sequence length="65" mass="7167">MGRRWAHLPNGGWLDQLGAALELKPDTVKGSVGDNTHKATSRHPWRMDDAKVTYPVSGTWAVIRG</sequence>
<gene>
    <name evidence="1" type="ORF">B1C78_06725</name>
</gene>
<evidence type="ECO:0000313" key="1">
    <source>
        <dbReference type="EMBL" id="OOG25405.1"/>
    </source>
</evidence>
<dbReference type="AlphaFoldDB" id="A0A1V3NK22"/>
<accession>A0A1V3NK22</accession>
<name>A0A1V3NK22_9GAMM</name>
<dbReference type="RefSeq" id="WP_077278381.1">
    <property type="nucleotide sequence ID" value="NZ_MVBK01000038.1"/>
</dbReference>
<comment type="caution">
    <text evidence="1">The sequence shown here is derived from an EMBL/GenBank/DDBJ whole genome shotgun (WGS) entry which is preliminary data.</text>
</comment>
<dbReference type="EMBL" id="MVBK01000038">
    <property type="protein sequence ID" value="OOG25405.1"/>
    <property type="molecule type" value="Genomic_DNA"/>
</dbReference>